<keyword evidence="4" id="KW-1185">Reference proteome</keyword>
<dbReference type="PROSITE" id="PS51272">
    <property type="entry name" value="SLH"/>
    <property type="match status" value="3"/>
</dbReference>
<dbReference type="Pfam" id="PF00395">
    <property type="entry name" value="SLH"/>
    <property type="match status" value="3"/>
</dbReference>
<comment type="caution">
    <text evidence="3">The sequence shown here is derived from an EMBL/GenBank/DDBJ whole genome shotgun (WGS) entry which is preliminary data.</text>
</comment>
<dbReference type="PANTHER" id="PTHR43308">
    <property type="entry name" value="OUTER MEMBRANE PROTEIN ALPHA-RELATED"/>
    <property type="match status" value="1"/>
</dbReference>
<dbReference type="InterPro" id="IPR001119">
    <property type="entry name" value="SLH_dom"/>
</dbReference>
<feature type="domain" description="SLH" evidence="2">
    <location>
        <begin position="680"/>
        <end position="743"/>
    </location>
</feature>
<sequence>MKKKVMASTLSASLVIGSIMGLPLSSSGVLEKVGISKAYAATPGLENITNELVNIHSFLWSEDEKAPIRAVRDNLAGLTDVSLVSEITDAIDVKIGSNTNTYDKLTHANILKLFSSLGLFFNTSSTELTNALNDPEIRAILGQLAQLSGTTLDALSVQDAADFALAVNAAISAQLGAKSFVELGLIATSQQLMKEEIKTAITTVVAGNNKLSVVFRNLDIQAGDVSAVASKIMDVADDAQRSGTTMIALALLRSKVVVAQTGEYPSNSRSQAYTVTVLGKTMPDVLTLITDVSTGTVKYESGRIVLSMTANGTQTGQITGTINAPTTRLDGKLLFKKNVSLSYFVSNSGGSSNNSGSSPNGGGPAPSTGSGSEGNKAISDLKSAIENATGAAKDQLLQQAKAATEDAISKIAKIDVSSVVTVADDKAIAKLDVTALVKQISDINAEVKKLTDALKELDPNAPKAKVELSFDFGSISASKIELPVAKEILDAAKSNGADRIGLKFNGLTVSLAPSAFTATTSLNIEKKAVTEATDVTKLPVASDVYEINFTSNGAPLNNLSVPVELSLPVGDVSKFDVEKLTLAKIIDGKLQIFVGKYNAKDNQLQAKRSSFSTYTVVENNVVFNDTASVKEWAGRQIEVAAAKGILEGRAAGEFVPNGTVTRAEFAKLIVNTFGLENPTATESFDDVNDSDWFKPYVAAAVKSGLVNGRTDTKFDPNGKITRAEMATIAARALTSVNQLNPVSDVNGALKGFSDASSINESLKAGVALSAAQGIIVGEADGTFNPNSDSTRAQAAVIIYRLLNK</sequence>
<name>A0ABT1YGS9_9BACL</name>
<evidence type="ECO:0000313" key="4">
    <source>
        <dbReference type="Proteomes" id="UP001300012"/>
    </source>
</evidence>
<dbReference type="EMBL" id="JANQBD010000009">
    <property type="protein sequence ID" value="MCR8632403.1"/>
    <property type="molecule type" value="Genomic_DNA"/>
</dbReference>
<organism evidence="3 4">
    <name type="scientific">Paenibacillus radicis</name>
    <name type="common">ex Xue et al. 2023</name>
    <dbReference type="NCBI Taxonomy" id="2972489"/>
    <lineage>
        <taxon>Bacteria</taxon>
        <taxon>Bacillati</taxon>
        <taxon>Bacillota</taxon>
        <taxon>Bacilli</taxon>
        <taxon>Bacillales</taxon>
        <taxon>Paenibacillaceae</taxon>
        <taxon>Paenibacillus</taxon>
    </lineage>
</organism>
<protein>
    <submittedName>
        <fullName evidence="3">S-layer homology domain-containing protein</fullName>
    </submittedName>
</protein>
<feature type="domain" description="SLH" evidence="2">
    <location>
        <begin position="620"/>
        <end position="678"/>
    </location>
</feature>
<evidence type="ECO:0000259" key="2">
    <source>
        <dbReference type="PROSITE" id="PS51272"/>
    </source>
</evidence>
<feature type="region of interest" description="Disordered" evidence="1">
    <location>
        <begin position="349"/>
        <end position="376"/>
    </location>
</feature>
<dbReference type="InterPro" id="IPR051465">
    <property type="entry name" value="Cell_Envelope_Struct_Comp"/>
</dbReference>
<feature type="domain" description="SLH" evidence="2">
    <location>
        <begin position="749"/>
        <end position="804"/>
    </location>
</feature>
<feature type="compositionally biased region" description="Low complexity" evidence="1">
    <location>
        <begin position="349"/>
        <end position="358"/>
    </location>
</feature>
<proteinExistence type="predicted"/>
<accession>A0ABT1YGS9</accession>
<dbReference type="RefSeq" id="WP_258213987.1">
    <property type="nucleotide sequence ID" value="NZ_JANQBD010000009.1"/>
</dbReference>
<reference evidence="3 4" key="1">
    <citation type="submission" date="2022-08" db="EMBL/GenBank/DDBJ databases">
        <title>Paenibacillus endoradicis sp. nov., Paenibacillus radicibacter sp. nov and Paenibacillus pararadicis sp. nov., three cold-adapted plant growth-promoting bacteria isolated from root of Larix gmelinii in Great Khingan.</title>
        <authorList>
            <person name="Xue H."/>
        </authorList>
    </citation>
    <scope>NUCLEOTIDE SEQUENCE [LARGE SCALE GENOMIC DNA]</scope>
    <source>
        <strain evidence="3 4">N5-1-1-5</strain>
    </source>
</reference>
<dbReference type="Proteomes" id="UP001300012">
    <property type="component" value="Unassembled WGS sequence"/>
</dbReference>
<gene>
    <name evidence="3" type="ORF">NV381_14440</name>
</gene>
<evidence type="ECO:0000256" key="1">
    <source>
        <dbReference type="SAM" id="MobiDB-lite"/>
    </source>
</evidence>
<dbReference type="PANTHER" id="PTHR43308:SF5">
    <property type="entry name" value="S-LAYER PROTEIN _ PEPTIDOGLYCAN ENDO-BETA-N-ACETYLGLUCOSAMINIDASE"/>
    <property type="match status" value="1"/>
</dbReference>
<evidence type="ECO:0000313" key="3">
    <source>
        <dbReference type="EMBL" id="MCR8632403.1"/>
    </source>
</evidence>